<evidence type="ECO:0000313" key="2">
    <source>
        <dbReference type="Proteomes" id="UP000494172"/>
    </source>
</evidence>
<accession>A0A9Q9SJS2</accession>
<dbReference type="RefSeq" id="WP_174993121.1">
    <property type="nucleotide sequence ID" value="NZ_CABVPX010000014.1"/>
</dbReference>
<gene>
    <name evidence="1" type="ORF">BAR24066_03720</name>
</gene>
<dbReference type="EMBL" id="CABVPX010000014">
    <property type="protein sequence ID" value="VWB78942.1"/>
    <property type="molecule type" value="Genomic_DNA"/>
</dbReference>
<evidence type="ECO:0000313" key="1">
    <source>
        <dbReference type="EMBL" id="VWB78942.1"/>
    </source>
</evidence>
<name>A0A9Q9SJS2_9BURK</name>
<dbReference type="AlphaFoldDB" id="A0A9Q9SJS2"/>
<sequence length="173" mass="17682">MRNKAKRAAPVTADVRERARRCADAVWTAAFGLGAVLAMPNAMAAGPAASDGVVRFTGALVDRYDVTLDAPSVARRDAPEGAGSNATATLRFDAHGRRLPGAQVTLVGADGVPFAPDAGAGMQATWRDARDGRSVPLASGRAHRVGPHGGVMTVAADEATGAVAPVVINIRHP</sequence>
<reference evidence="1 2" key="1">
    <citation type="submission" date="2019-09" db="EMBL/GenBank/DDBJ databases">
        <authorList>
            <person name="Depoorter E."/>
        </authorList>
    </citation>
    <scope>NUCLEOTIDE SEQUENCE [LARGE SCALE GENOMIC DNA]</scope>
    <source>
        <strain evidence="1">LMG 24066</strain>
    </source>
</reference>
<comment type="caution">
    <text evidence="1">The sequence shown here is derived from an EMBL/GenBank/DDBJ whole genome shotgun (WGS) entry which is preliminary data.</text>
</comment>
<proteinExistence type="predicted"/>
<organism evidence="1 2">
    <name type="scientific">Burkholderia arboris</name>
    <dbReference type="NCBI Taxonomy" id="488730"/>
    <lineage>
        <taxon>Bacteria</taxon>
        <taxon>Pseudomonadati</taxon>
        <taxon>Pseudomonadota</taxon>
        <taxon>Betaproteobacteria</taxon>
        <taxon>Burkholderiales</taxon>
        <taxon>Burkholderiaceae</taxon>
        <taxon>Burkholderia</taxon>
        <taxon>Burkholderia cepacia complex</taxon>
    </lineage>
</organism>
<dbReference type="Proteomes" id="UP000494172">
    <property type="component" value="Unassembled WGS sequence"/>
</dbReference>
<protein>
    <submittedName>
        <fullName evidence="1">Thioesterase</fullName>
    </submittedName>
</protein>